<reference evidence="10" key="1">
    <citation type="submission" date="2020-09" db="EMBL/GenBank/DDBJ databases">
        <title>Taishania pollutisoli gen. nov., sp. nov., Isolated from Tetrabromobisphenol A-Contaminated Soil.</title>
        <authorList>
            <person name="Chen Q."/>
        </authorList>
    </citation>
    <scope>NUCLEOTIDE SEQUENCE</scope>
    <source>
        <strain evidence="10">CZZ-1</strain>
    </source>
</reference>
<dbReference type="InterPro" id="IPR017871">
    <property type="entry name" value="ABC_transporter-like_CS"/>
</dbReference>
<feature type="transmembrane region" description="Helical" evidence="8">
    <location>
        <begin position="709"/>
        <end position="728"/>
    </location>
</feature>
<evidence type="ECO:0000256" key="3">
    <source>
        <dbReference type="ARBA" id="ARBA00022692"/>
    </source>
</evidence>
<dbReference type="PANTHER" id="PTHR48041:SF139">
    <property type="entry name" value="PROTEIN SCARLET"/>
    <property type="match status" value="1"/>
</dbReference>
<keyword evidence="3 8" id="KW-0812">Transmembrane</keyword>
<dbReference type="Proteomes" id="UP000652681">
    <property type="component" value="Unassembled WGS sequence"/>
</dbReference>
<keyword evidence="5 10" id="KW-0067">ATP-binding</keyword>
<comment type="caution">
    <text evidence="10">The sequence shown here is derived from an EMBL/GenBank/DDBJ whole genome shotgun (WGS) entry which is preliminary data.</text>
</comment>
<protein>
    <submittedName>
        <fullName evidence="10">ATP-binding cassette domain-containing protein</fullName>
    </submittedName>
</protein>
<dbReference type="InterPro" id="IPR013525">
    <property type="entry name" value="ABC2_TM"/>
</dbReference>
<dbReference type="Gene3D" id="3.40.50.300">
    <property type="entry name" value="P-loop containing nucleotide triphosphate hydrolases"/>
    <property type="match status" value="1"/>
</dbReference>
<keyword evidence="7 8" id="KW-0472">Membrane</keyword>
<keyword evidence="11" id="KW-1185">Reference proteome</keyword>
<comment type="subcellular location">
    <subcellularLocation>
        <location evidence="1">Membrane</location>
        <topology evidence="1">Multi-pass membrane protein</topology>
    </subcellularLocation>
</comment>
<evidence type="ECO:0000256" key="4">
    <source>
        <dbReference type="ARBA" id="ARBA00022741"/>
    </source>
</evidence>
<evidence type="ECO:0000313" key="10">
    <source>
        <dbReference type="EMBL" id="MBC9813394.1"/>
    </source>
</evidence>
<dbReference type="GO" id="GO:0016887">
    <property type="term" value="F:ATP hydrolysis activity"/>
    <property type="evidence" value="ECO:0007669"/>
    <property type="project" value="InterPro"/>
</dbReference>
<evidence type="ECO:0000256" key="5">
    <source>
        <dbReference type="ARBA" id="ARBA00022840"/>
    </source>
</evidence>
<feature type="transmembrane region" description="Helical" evidence="8">
    <location>
        <begin position="673"/>
        <end position="697"/>
    </location>
</feature>
<dbReference type="GO" id="GO:0005524">
    <property type="term" value="F:ATP binding"/>
    <property type="evidence" value="ECO:0007669"/>
    <property type="project" value="UniProtKB-KW"/>
</dbReference>
<dbReference type="SUPFAM" id="SSF52540">
    <property type="entry name" value="P-loop containing nucleoside triphosphate hydrolases"/>
    <property type="match status" value="1"/>
</dbReference>
<evidence type="ECO:0000256" key="2">
    <source>
        <dbReference type="ARBA" id="ARBA00022448"/>
    </source>
</evidence>
<proteinExistence type="predicted"/>
<evidence type="ECO:0000256" key="1">
    <source>
        <dbReference type="ARBA" id="ARBA00004141"/>
    </source>
</evidence>
<keyword evidence="6 8" id="KW-1133">Transmembrane helix</keyword>
<evidence type="ECO:0000259" key="9">
    <source>
        <dbReference type="PROSITE" id="PS50893"/>
    </source>
</evidence>
<name>A0A8J6PKQ5_9FLAO</name>
<feature type="transmembrane region" description="Helical" evidence="8">
    <location>
        <begin position="968"/>
        <end position="986"/>
    </location>
</feature>
<gene>
    <name evidence="10" type="ORF">H9Y05_13025</name>
</gene>
<evidence type="ECO:0000256" key="8">
    <source>
        <dbReference type="SAM" id="Phobius"/>
    </source>
</evidence>
<dbReference type="InterPro" id="IPR027417">
    <property type="entry name" value="P-loop_NTPase"/>
</dbReference>
<dbReference type="EMBL" id="JACVEL010000010">
    <property type="protein sequence ID" value="MBC9813394.1"/>
    <property type="molecule type" value="Genomic_DNA"/>
</dbReference>
<evidence type="ECO:0000256" key="7">
    <source>
        <dbReference type="ARBA" id="ARBA00023136"/>
    </source>
</evidence>
<dbReference type="PROSITE" id="PS50893">
    <property type="entry name" value="ABC_TRANSPORTER_2"/>
    <property type="match status" value="1"/>
</dbReference>
<dbReference type="AlphaFoldDB" id="A0A8J6PKQ5"/>
<accession>A0A8J6PKQ5</accession>
<feature type="transmembrane region" description="Helical" evidence="8">
    <location>
        <begin position="629"/>
        <end position="652"/>
    </location>
</feature>
<dbReference type="InterPro" id="IPR003439">
    <property type="entry name" value="ABC_transporter-like_ATP-bd"/>
</dbReference>
<dbReference type="SMART" id="SM00382">
    <property type="entry name" value="AAA"/>
    <property type="match status" value="1"/>
</dbReference>
<feature type="transmembrane region" description="Helical" evidence="8">
    <location>
        <begin position="588"/>
        <end position="609"/>
    </location>
</feature>
<keyword evidence="2" id="KW-0813">Transport</keyword>
<feature type="domain" description="ABC transporter" evidence="9">
    <location>
        <begin position="253"/>
        <end position="492"/>
    </location>
</feature>
<dbReference type="Pfam" id="PF01061">
    <property type="entry name" value="ABC2_membrane"/>
    <property type="match status" value="1"/>
</dbReference>
<feature type="transmembrane region" description="Helical" evidence="8">
    <location>
        <begin position="735"/>
        <end position="755"/>
    </location>
</feature>
<dbReference type="Pfam" id="PF00005">
    <property type="entry name" value="ABC_tran"/>
    <property type="match status" value="1"/>
</dbReference>
<dbReference type="PANTHER" id="PTHR48041">
    <property type="entry name" value="ABC TRANSPORTER G FAMILY MEMBER 28"/>
    <property type="match status" value="1"/>
</dbReference>
<organism evidence="10 11">
    <name type="scientific">Taishania pollutisoli</name>
    <dbReference type="NCBI Taxonomy" id="2766479"/>
    <lineage>
        <taxon>Bacteria</taxon>
        <taxon>Pseudomonadati</taxon>
        <taxon>Bacteroidota</taxon>
        <taxon>Flavobacteriia</taxon>
        <taxon>Flavobacteriales</taxon>
        <taxon>Crocinitomicaceae</taxon>
        <taxon>Taishania</taxon>
    </lineage>
</organism>
<dbReference type="RefSeq" id="WP_216714540.1">
    <property type="nucleotide sequence ID" value="NZ_JACVEL010000010.1"/>
</dbReference>
<keyword evidence="4" id="KW-0547">Nucleotide-binding</keyword>
<sequence>MSERILNILMQLFAIIVKINGHSENGSSGVRNAHQIIRSFLKIELASGKIEHYIVLFDQYSEALRPPRKSKYSEGKRNSVNSVKVLRICNEINKELTIRQKFIVLMRIMELILLDENCTELELAFLRTVAETFKIEPEEYLLIFSLLKNEISTDQPPENCFIITGEDTTEDRKFKLNGLDQPIVCIRIHNNNLLFFKYFGNDDVYLNGELLDNRKAFLLNPGDSINTSKSDRIYQADLLNRFLSTSTTQRFLYKATNLSYRFPFGAVGLQLFSTTIYSGQLVGIMGGSGTGKSTLVDLLSGAKRPQTGTVTINGIDIHRSPREIEGLIGYVPQEDLLIEELTVFENLYYSARLVFGDLSETEIRRKVIQVLDDLNLSSVKHLKVGSPLKKVISGGQRKRLNIALELIRNPSILFVDEPTSGLSSIGSLKIMNILKNLSLKGTLVFVVIHQPSSDVFKLLNRLILLDYGGYQIFDGVPSTALTHFKKALEYANADSEGCSVCGNVNPDQIFEIVEAQTVNEFGVPTRERKHTPKQWHELFLRQKQEEASGAEELNTTKKELPAPLKLPGLIQQFSVFFSRDFKSKISSFQYVLLVLAEAPVLALILSSFLKSYIETEGSSSYLYYYNENIPVYLFVSMLVSIFLGMTVAAEEINKDKKNLKRERFLNLNWGSYLYGKMALLLLISAIQSFLFVLVGSLVLQITELWFENWLMLFSVSFWSNLLGLNVSLLFRQTKLIYIAIPILIIPQIIFSGLIVRYDRMNPVFSHPHKVPWIGNLMISRWAYEGLAVEFASENSFAAITFDLQQKGSELQWKKDYWIPKIRELVEHKKNGTLIKNELSKEENNWDNLTCANCFQGDTPNSKNIDKFLSVLHLQYTNNYNATIDSIEIVKKRFGLKRYAAYREKYDNEGLERLVTGRDRIEKIYVDHSDNRIYQLEDPLYQSSDGLGFFNAPYFIKEKSIGSYRIDTFYANLIVIWLFSMILYHWLHSQETKKRIRLYIYETLMEFQLRRKRSSGRKRLR</sequence>
<dbReference type="GO" id="GO:0016020">
    <property type="term" value="C:membrane"/>
    <property type="evidence" value="ECO:0007669"/>
    <property type="project" value="UniProtKB-SubCell"/>
</dbReference>
<evidence type="ECO:0000256" key="6">
    <source>
        <dbReference type="ARBA" id="ARBA00022989"/>
    </source>
</evidence>
<dbReference type="GO" id="GO:0140359">
    <property type="term" value="F:ABC-type transporter activity"/>
    <property type="evidence" value="ECO:0007669"/>
    <property type="project" value="InterPro"/>
</dbReference>
<dbReference type="InterPro" id="IPR050352">
    <property type="entry name" value="ABCG_transporters"/>
</dbReference>
<dbReference type="InterPro" id="IPR003593">
    <property type="entry name" value="AAA+_ATPase"/>
</dbReference>
<dbReference type="PROSITE" id="PS00211">
    <property type="entry name" value="ABC_TRANSPORTER_1"/>
    <property type="match status" value="1"/>
</dbReference>
<evidence type="ECO:0000313" key="11">
    <source>
        <dbReference type="Proteomes" id="UP000652681"/>
    </source>
</evidence>